<name>A0A291AU17_9VIRU</name>
<organism evidence="3 4">
    <name type="scientific">Pandoravirus dulcis</name>
    <dbReference type="NCBI Taxonomy" id="1349409"/>
    <lineage>
        <taxon>Viruses</taxon>
        <taxon>Pandoravirus</taxon>
    </lineage>
</organism>
<feature type="compositionally biased region" description="Basic and acidic residues" evidence="2">
    <location>
        <begin position="94"/>
        <end position="114"/>
    </location>
</feature>
<feature type="compositionally biased region" description="Low complexity" evidence="2">
    <location>
        <begin position="241"/>
        <end position="267"/>
    </location>
</feature>
<feature type="region of interest" description="Disordered" evidence="2">
    <location>
        <begin position="1"/>
        <end position="273"/>
    </location>
</feature>
<evidence type="ECO:0000256" key="2">
    <source>
        <dbReference type="SAM" id="MobiDB-lite"/>
    </source>
</evidence>
<dbReference type="RefSeq" id="YP_009430222.1">
    <property type="nucleotide sequence ID" value="NC_021858.1"/>
</dbReference>
<keyword evidence="1" id="KW-0175">Coiled coil</keyword>
<gene>
    <name evidence="3" type="ORF">pdul_cds_457</name>
</gene>
<protein>
    <recommendedName>
        <fullName evidence="5">SMC N incomplete domain containing protein</fullName>
    </recommendedName>
</protein>
<reference evidence="3 4" key="1">
    <citation type="journal article" date="2013" name="Science">
        <title>Pandoraviruses: amoeba viruses with genomes up to 2.5 Mb reaching that of parasitic eukaryotes.</title>
        <authorList>
            <person name="Philippe N."/>
            <person name="Legendre M."/>
            <person name="Doutre G."/>
            <person name="Coute Y."/>
            <person name="Poirot O."/>
            <person name="Lescot M."/>
            <person name="Arslan D."/>
            <person name="Seltzer V."/>
            <person name="Bertaux L."/>
            <person name="Bruley C."/>
            <person name="Garin J."/>
            <person name="Claverie J.M."/>
            <person name="Abergel C."/>
        </authorList>
    </citation>
    <scope>NUCLEOTIDE SEQUENCE [LARGE SCALE GENOMIC DNA]</scope>
    <source>
        <strain evidence="3">Melbourne</strain>
    </source>
</reference>
<dbReference type="KEGG" id="vg:34567806"/>
<evidence type="ECO:0000313" key="4">
    <source>
        <dbReference type="Proteomes" id="UP000201566"/>
    </source>
</evidence>
<dbReference type="Proteomes" id="UP000201566">
    <property type="component" value="Segment"/>
</dbReference>
<accession>A0A291AU17</accession>
<feature type="compositionally biased region" description="Low complexity" evidence="2">
    <location>
        <begin position="193"/>
        <end position="209"/>
    </location>
</feature>
<evidence type="ECO:0008006" key="5">
    <source>
        <dbReference type="Google" id="ProtNLM"/>
    </source>
</evidence>
<sequence length="420" mass="45911">MCCLPAGGRHRHTRRLPVEKRRSSWQRAIGTPGTRARPPQTTTTTGDTKESGDEGGNWKNKKKRGKGPELTRARARRPKGSGTEQRQRGRAKKKQEGRQAKAAGEDMERPDTPHDTNNNRGEFRVPQPVERSRPPQRPPPTAPDAMRQRRNSVDAPATTPDWRERAPASPGGDAHHSAVRRVSTPAAHRHAPRAPSAASVTAAAAAVDDGAARRDAGGVHPARAGGVPHPYPPASPRLTSQHHQQQQQALARSLPRRAPAAMPDAAATSAEDEGEQMCVRALEEAQARIVAEREEIARIEVLLADINEMRAGGGPDAEAFDDEDVREVEAEIAARQQVLKAMEVDLAARIDKYETEVSVVANAIRKRASVLKTAEQRTRVLTENPRLMTFFAHKQRDLIEIRKNLYDALAQEAPSAATPS</sequence>
<dbReference type="GeneID" id="34567806"/>
<feature type="coiled-coil region" evidence="1">
    <location>
        <begin position="282"/>
        <end position="345"/>
    </location>
</feature>
<evidence type="ECO:0000313" key="3">
    <source>
        <dbReference type="EMBL" id="ATE82513.1"/>
    </source>
</evidence>
<evidence type="ECO:0000256" key="1">
    <source>
        <dbReference type="SAM" id="Coils"/>
    </source>
</evidence>
<feature type="compositionally biased region" description="Low complexity" evidence="2">
    <location>
        <begin position="30"/>
        <end position="46"/>
    </location>
</feature>
<dbReference type="EMBL" id="KC977570">
    <property type="protein sequence ID" value="ATE82513.1"/>
    <property type="molecule type" value="Genomic_DNA"/>
</dbReference>
<proteinExistence type="predicted"/>